<protein>
    <submittedName>
        <fullName evidence="1">Membrane-associated lipoprotein</fullName>
    </submittedName>
</protein>
<name>A0A377J5L2_9HELI</name>
<reference evidence="1 2" key="1">
    <citation type="submission" date="2018-06" db="EMBL/GenBank/DDBJ databases">
        <authorList>
            <consortium name="Pathogen Informatics"/>
            <person name="Doyle S."/>
        </authorList>
    </citation>
    <scope>NUCLEOTIDE SEQUENCE [LARGE SCALE GENOMIC DNA]</scope>
    <source>
        <strain evidence="1 2">NCTC12410</strain>
    </source>
</reference>
<dbReference type="InterPro" id="IPR005046">
    <property type="entry name" value="DUF285"/>
</dbReference>
<dbReference type="AlphaFoldDB" id="A0A377J5L2"/>
<proteinExistence type="predicted"/>
<evidence type="ECO:0000313" key="1">
    <source>
        <dbReference type="EMBL" id="STO97787.1"/>
    </source>
</evidence>
<dbReference type="RefSeq" id="WP_181814252.1">
    <property type="nucleotide sequence ID" value="NZ_UGHV01000001.1"/>
</dbReference>
<sequence length="407" mass="48053">MDRNTLNEILKILPDDFGFKAVFEEPENEALKDSQVLILGIGKHKIEFTNGKYRPKNNDELKALCDIDSIELDDIDPSKVTDMSRIFDGSTRKDFSGIESWEVSQVKSMWAMFRDVHIERHWSWNISRWNVSSVEDMSHMFEDSSFNGDISRWNVGKVKNMNSMFWNSDFNQDISDWDISNVEDMSGMFAYSLAFNQDLNKWRVNPKADIDRMFFGTEALCILPKWDIELFAYSNYVFAGTIFDAFITRKIDDFYKQTQRFYPLTNRQLCNLTEREEIQLSQIDVSNITDMSCVFSDFFSSRKDFSGIESWNVSNVVNMYGMFYCNRWFNADISGWNVENVEDMENMFCGTEQFCHSLNEWNINNQVNIQGIFADTNYPKKYIKSWREKVGEEMFDKAFIKRVWQRK</sequence>
<keyword evidence="1" id="KW-0449">Lipoprotein</keyword>
<organism evidence="1 2">
    <name type="scientific">Helicobacter canis</name>
    <dbReference type="NCBI Taxonomy" id="29419"/>
    <lineage>
        <taxon>Bacteria</taxon>
        <taxon>Pseudomonadati</taxon>
        <taxon>Campylobacterota</taxon>
        <taxon>Epsilonproteobacteria</taxon>
        <taxon>Campylobacterales</taxon>
        <taxon>Helicobacteraceae</taxon>
        <taxon>Helicobacter</taxon>
    </lineage>
</organism>
<gene>
    <name evidence="1" type="ORF">NCTC12410_01624</name>
</gene>
<evidence type="ECO:0000313" key="2">
    <source>
        <dbReference type="Proteomes" id="UP000254841"/>
    </source>
</evidence>
<dbReference type="Proteomes" id="UP000254841">
    <property type="component" value="Unassembled WGS sequence"/>
</dbReference>
<dbReference type="EMBL" id="UGHV01000001">
    <property type="protein sequence ID" value="STO97787.1"/>
    <property type="molecule type" value="Genomic_DNA"/>
</dbReference>
<dbReference type="Pfam" id="PF03382">
    <property type="entry name" value="DUF285"/>
    <property type="match status" value="2"/>
</dbReference>
<accession>A0A377J5L2</accession>